<sequence>MISAGDFRKGVTFEMNGEPHVVLDFQHVKPGKGAAFVRTKYRNILTGATREEAFNPNDKFPKAHIETKTMQYLYNDGELYYFMDQETFDQVPLSADLVEDAVKFIRENDTATIKFYQGNAFAVEAPNFVDLKVIETEPGVKGDTATNVTKAATVETGAVIQVPIFIEEGEMIQIDTREGGEYLGRSK</sequence>
<dbReference type="InterPro" id="IPR012340">
    <property type="entry name" value="NA-bd_OB-fold"/>
</dbReference>
<gene>
    <name evidence="8" type="primary">efp</name>
    <name evidence="13" type="ORF">AXF17_06020</name>
</gene>
<feature type="domain" description="Translation elongation factor P/YeiP central" evidence="12">
    <location>
        <begin position="67"/>
        <end position="121"/>
    </location>
</feature>
<dbReference type="InterPro" id="IPR013852">
    <property type="entry name" value="Transl_elong_P/YeiP_CS"/>
</dbReference>
<keyword evidence="6 8" id="KW-0648">Protein biosynthesis</keyword>
<dbReference type="PROSITE" id="PS01275">
    <property type="entry name" value="EFP"/>
    <property type="match status" value="1"/>
</dbReference>
<dbReference type="Gene3D" id="2.30.30.30">
    <property type="match status" value="1"/>
</dbReference>
<feature type="domain" description="Elongation factor P C-terminal" evidence="11">
    <location>
        <begin position="129"/>
        <end position="185"/>
    </location>
</feature>
<dbReference type="FunFam" id="2.30.30.30:FF:000003">
    <property type="entry name" value="Elongation factor P"/>
    <property type="match status" value="1"/>
</dbReference>
<dbReference type="InterPro" id="IPR013185">
    <property type="entry name" value="Transl_elong_KOW-like"/>
</dbReference>
<dbReference type="UniPathway" id="UPA00345"/>
<dbReference type="PANTHER" id="PTHR30053">
    <property type="entry name" value="ELONGATION FACTOR P"/>
    <property type="match status" value="1"/>
</dbReference>
<dbReference type="EMBL" id="CP016199">
    <property type="protein sequence ID" value="ASS38026.1"/>
    <property type="molecule type" value="Genomic_DNA"/>
</dbReference>
<dbReference type="FunFam" id="2.40.50.140:FF:000004">
    <property type="entry name" value="Elongation factor P"/>
    <property type="match status" value="1"/>
</dbReference>
<dbReference type="OrthoDB" id="9801844at2"/>
<dbReference type="Pfam" id="PF09285">
    <property type="entry name" value="Elong-fact-P_C"/>
    <property type="match status" value="1"/>
</dbReference>
<evidence type="ECO:0000256" key="8">
    <source>
        <dbReference type="HAMAP-Rule" id="MF_00141"/>
    </source>
</evidence>
<comment type="subcellular location">
    <subcellularLocation>
        <location evidence="1 8">Cytoplasm</location>
    </subcellularLocation>
</comment>
<dbReference type="Pfam" id="PF01132">
    <property type="entry name" value="EFP"/>
    <property type="match status" value="1"/>
</dbReference>
<evidence type="ECO:0000259" key="12">
    <source>
        <dbReference type="SMART" id="SM01185"/>
    </source>
</evidence>
<dbReference type="Pfam" id="PF08207">
    <property type="entry name" value="EFP_N"/>
    <property type="match status" value="1"/>
</dbReference>
<dbReference type="SMART" id="SM00841">
    <property type="entry name" value="Elong-fact-P_C"/>
    <property type="match status" value="1"/>
</dbReference>
<evidence type="ECO:0000313" key="13">
    <source>
        <dbReference type="EMBL" id="ASS38026.1"/>
    </source>
</evidence>
<dbReference type="FunFam" id="2.40.50.140:FF:000009">
    <property type="entry name" value="Elongation factor P"/>
    <property type="match status" value="1"/>
</dbReference>
<dbReference type="SUPFAM" id="SSF50249">
    <property type="entry name" value="Nucleic acid-binding proteins"/>
    <property type="match status" value="2"/>
</dbReference>
<comment type="function">
    <text evidence="7 8">Involved in peptide bond synthesis. Stimulates efficient translation and peptide-bond synthesis on native or reconstituted 70S ribosomes in vitro. Probably functions indirectly by altering the affinity of the ribosome for aminoacyl-tRNA, thus increasing their reactivity as acceptors for peptidyl transferase.</text>
</comment>
<dbReference type="CDD" id="cd05794">
    <property type="entry name" value="S1_EF-P_repeat_2"/>
    <property type="match status" value="1"/>
</dbReference>
<dbReference type="RefSeq" id="WP_094234261.1">
    <property type="nucleotide sequence ID" value="NZ_CP016199.1"/>
</dbReference>
<dbReference type="SMART" id="SM01185">
    <property type="entry name" value="EFP"/>
    <property type="match status" value="1"/>
</dbReference>
<evidence type="ECO:0000256" key="6">
    <source>
        <dbReference type="ARBA" id="ARBA00022917"/>
    </source>
</evidence>
<dbReference type="GO" id="GO:0003746">
    <property type="term" value="F:translation elongation factor activity"/>
    <property type="evidence" value="ECO:0007669"/>
    <property type="project" value="UniProtKB-UniRule"/>
</dbReference>
<comment type="pathway">
    <text evidence="2 8">Protein biosynthesis; polypeptide chain elongation.</text>
</comment>
<dbReference type="CDD" id="cd04470">
    <property type="entry name" value="S1_EF-P_repeat_1"/>
    <property type="match status" value="1"/>
</dbReference>
<evidence type="ECO:0000256" key="3">
    <source>
        <dbReference type="ARBA" id="ARBA00009479"/>
    </source>
</evidence>
<protein>
    <recommendedName>
        <fullName evidence="8 9">Elongation factor P</fullName>
        <shortName evidence="8">EF-P</shortName>
    </recommendedName>
</protein>
<dbReference type="InterPro" id="IPR015365">
    <property type="entry name" value="Elong-fact-P_C"/>
</dbReference>
<dbReference type="SUPFAM" id="SSF50104">
    <property type="entry name" value="Translation proteins SH3-like domain"/>
    <property type="match status" value="1"/>
</dbReference>
<evidence type="ECO:0000256" key="7">
    <source>
        <dbReference type="ARBA" id="ARBA00025469"/>
    </source>
</evidence>
<name>A0A223ASS1_9FIRM</name>
<dbReference type="PANTHER" id="PTHR30053:SF12">
    <property type="entry name" value="ELONGATION FACTOR P (EF-P) FAMILY PROTEIN"/>
    <property type="match status" value="1"/>
</dbReference>
<dbReference type="HAMAP" id="MF_00141">
    <property type="entry name" value="EF_P"/>
    <property type="match status" value="1"/>
</dbReference>
<dbReference type="InterPro" id="IPR020599">
    <property type="entry name" value="Transl_elong_fac_P/YeiP"/>
</dbReference>
<dbReference type="NCBIfam" id="TIGR00038">
    <property type="entry name" value="efp"/>
    <property type="match status" value="1"/>
</dbReference>
<dbReference type="GO" id="GO:0005829">
    <property type="term" value="C:cytosol"/>
    <property type="evidence" value="ECO:0007669"/>
    <property type="project" value="UniProtKB-ARBA"/>
</dbReference>
<keyword evidence="5 8" id="KW-0251">Elongation factor</keyword>
<proteinExistence type="inferred from homology"/>
<dbReference type="PIRSF" id="PIRSF005901">
    <property type="entry name" value="EF-P"/>
    <property type="match status" value="1"/>
</dbReference>
<accession>A0A223ASS1</accession>
<evidence type="ECO:0000256" key="10">
    <source>
        <dbReference type="RuleBase" id="RU004389"/>
    </source>
</evidence>
<keyword evidence="4 8" id="KW-0963">Cytoplasm</keyword>
<evidence type="ECO:0000256" key="4">
    <source>
        <dbReference type="ARBA" id="ARBA00022490"/>
    </source>
</evidence>
<evidence type="ECO:0000259" key="11">
    <source>
        <dbReference type="SMART" id="SM00841"/>
    </source>
</evidence>
<comment type="similarity">
    <text evidence="3 8 10">Belongs to the elongation factor P family.</text>
</comment>
<evidence type="ECO:0000313" key="14">
    <source>
        <dbReference type="Proteomes" id="UP000214689"/>
    </source>
</evidence>
<keyword evidence="14" id="KW-1185">Reference proteome</keyword>
<organism evidence="13 14">
    <name type="scientific">Mogibacterium pumilum</name>
    <dbReference type="NCBI Taxonomy" id="86332"/>
    <lineage>
        <taxon>Bacteria</taxon>
        <taxon>Bacillati</taxon>
        <taxon>Bacillota</taxon>
        <taxon>Clostridia</taxon>
        <taxon>Peptostreptococcales</taxon>
        <taxon>Anaerovoracaceae</taxon>
        <taxon>Mogibacterium</taxon>
    </lineage>
</organism>
<dbReference type="InterPro" id="IPR001059">
    <property type="entry name" value="Transl_elong_P/YeiP_cen"/>
</dbReference>
<dbReference type="Proteomes" id="UP000214689">
    <property type="component" value="Chromosome"/>
</dbReference>
<evidence type="ECO:0000256" key="9">
    <source>
        <dbReference type="NCBIfam" id="TIGR00038"/>
    </source>
</evidence>
<dbReference type="InterPro" id="IPR014722">
    <property type="entry name" value="Rib_uL2_dom2"/>
</dbReference>
<evidence type="ECO:0000256" key="2">
    <source>
        <dbReference type="ARBA" id="ARBA00004815"/>
    </source>
</evidence>
<dbReference type="InterPro" id="IPR008991">
    <property type="entry name" value="Translation_prot_SH3-like_sf"/>
</dbReference>
<dbReference type="GO" id="GO:0043043">
    <property type="term" value="P:peptide biosynthetic process"/>
    <property type="evidence" value="ECO:0007669"/>
    <property type="project" value="InterPro"/>
</dbReference>
<evidence type="ECO:0000256" key="5">
    <source>
        <dbReference type="ARBA" id="ARBA00022768"/>
    </source>
</evidence>
<evidence type="ECO:0000256" key="1">
    <source>
        <dbReference type="ARBA" id="ARBA00004496"/>
    </source>
</evidence>
<reference evidence="14" key="1">
    <citation type="submission" date="2016-05" db="EMBL/GenBank/DDBJ databases">
        <authorList>
            <person name="Holder M.E."/>
            <person name="Ajami N.J."/>
            <person name="Petrosino J.F."/>
        </authorList>
    </citation>
    <scope>NUCLEOTIDE SEQUENCE [LARGE SCALE GENOMIC DNA]</scope>
    <source>
        <strain evidence="14">ATCC 700696</strain>
    </source>
</reference>
<dbReference type="Gene3D" id="2.40.50.140">
    <property type="entry name" value="Nucleic acid-binding proteins"/>
    <property type="match status" value="2"/>
</dbReference>
<dbReference type="AlphaFoldDB" id="A0A223ASS1"/>
<dbReference type="InterPro" id="IPR011768">
    <property type="entry name" value="Transl_elongation_fac_P"/>
</dbReference>
<dbReference type="NCBIfam" id="NF001810">
    <property type="entry name" value="PRK00529.1"/>
    <property type="match status" value="1"/>
</dbReference>